<reference evidence="7" key="1">
    <citation type="submission" date="2021-02" db="EMBL/GenBank/DDBJ databases">
        <authorList>
            <person name="Nowell W R."/>
        </authorList>
    </citation>
    <scope>NUCLEOTIDE SEQUENCE</scope>
</reference>
<keyword evidence="5" id="KW-0472">Membrane</keyword>
<dbReference type="GO" id="GO:0016042">
    <property type="term" value="P:lipid catabolic process"/>
    <property type="evidence" value="ECO:0007669"/>
    <property type="project" value="TreeGrafter"/>
</dbReference>
<gene>
    <name evidence="7" type="ORF">OVA965_LOCUS3019</name>
    <name evidence="8" type="ORF">TMI583_LOCUS3018</name>
</gene>
<evidence type="ECO:0000313" key="8">
    <source>
        <dbReference type="EMBL" id="CAF3550485.1"/>
    </source>
</evidence>
<evidence type="ECO:0000313" key="9">
    <source>
        <dbReference type="Proteomes" id="UP000677228"/>
    </source>
</evidence>
<name>A0A8S2CT17_9BILA</name>
<feature type="transmembrane region" description="Helical" evidence="5">
    <location>
        <begin position="7"/>
        <end position="29"/>
    </location>
</feature>
<evidence type="ECO:0000313" key="7">
    <source>
        <dbReference type="EMBL" id="CAF0769751.1"/>
    </source>
</evidence>
<evidence type="ECO:0000256" key="5">
    <source>
        <dbReference type="SAM" id="Phobius"/>
    </source>
</evidence>
<feature type="domain" description="Lipase" evidence="6">
    <location>
        <begin position="329"/>
        <end position="415"/>
    </location>
</feature>
<dbReference type="PANTHER" id="PTHR11610:SF173">
    <property type="entry name" value="LIPASE DOMAIN-CONTAINING PROTEIN-RELATED"/>
    <property type="match status" value="1"/>
</dbReference>
<dbReference type="PANTHER" id="PTHR11610">
    <property type="entry name" value="LIPASE"/>
    <property type="match status" value="1"/>
</dbReference>
<comment type="caution">
    <text evidence="7">The sequence shown here is derived from an EMBL/GenBank/DDBJ whole genome shotgun (WGS) entry which is preliminary data.</text>
</comment>
<protein>
    <recommendedName>
        <fullName evidence="6">Lipase domain-containing protein</fullName>
    </recommendedName>
</protein>
<dbReference type="SUPFAM" id="SSF53474">
    <property type="entry name" value="alpha/beta-Hydrolases"/>
    <property type="match status" value="1"/>
</dbReference>
<evidence type="ECO:0000256" key="2">
    <source>
        <dbReference type="ARBA" id="ARBA00010701"/>
    </source>
</evidence>
<evidence type="ECO:0000259" key="6">
    <source>
        <dbReference type="Pfam" id="PF00151"/>
    </source>
</evidence>
<evidence type="ECO:0000256" key="3">
    <source>
        <dbReference type="ARBA" id="ARBA00022525"/>
    </source>
</evidence>
<comment type="similarity">
    <text evidence="2 4">Belongs to the AB hydrolase superfamily. Lipase family.</text>
</comment>
<organism evidence="7 9">
    <name type="scientific">Didymodactylos carnosus</name>
    <dbReference type="NCBI Taxonomy" id="1234261"/>
    <lineage>
        <taxon>Eukaryota</taxon>
        <taxon>Metazoa</taxon>
        <taxon>Spiralia</taxon>
        <taxon>Gnathifera</taxon>
        <taxon>Rotifera</taxon>
        <taxon>Eurotatoria</taxon>
        <taxon>Bdelloidea</taxon>
        <taxon>Philodinida</taxon>
        <taxon>Philodinidae</taxon>
        <taxon>Didymodactylos</taxon>
    </lineage>
</organism>
<dbReference type="Gene3D" id="3.40.50.1820">
    <property type="entry name" value="alpha/beta hydrolase"/>
    <property type="match status" value="2"/>
</dbReference>
<keyword evidence="5" id="KW-1133">Transmembrane helix</keyword>
<keyword evidence="3" id="KW-0964">Secreted</keyword>
<dbReference type="InterPro" id="IPR000734">
    <property type="entry name" value="TAG_lipase"/>
</dbReference>
<dbReference type="AlphaFoldDB" id="A0A8S2CT17"/>
<keyword evidence="5" id="KW-0812">Transmembrane</keyword>
<evidence type="ECO:0000256" key="4">
    <source>
        <dbReference type="RuleBase" id="RU004262"/>
    </source>
</evidence>
<dbReference type="GO" id="GO:0016298">
    <property type="term" value="F:lipase activity"/>
    <property type="evidence" value="ECO:0007669"/>
    <property type="project" value="InterPro"/>
</dbReference>
<accession>A0A8S2CT17</accession>
<feature type="domain" description="Lipase" evidence="6">
    <location>
        <begin position="26"/>
        <end position="231"/>
    </location>
</feature>
<dbReference type="InterPro" id="IPR013818">
    <property type="entry name" value="Lipase"/>
</dbReference>
<evidence type="ECO:0000256" key="1">
    <source>
        <dbReference type="ARBA" id="ARBA00004613"/>
    </source>
</evidence>
<dbReference type="EMBL" id="CAJOBA010000698">
    <property type="protein sequence ID" value="CAF3550485.1"/>
    <property type="molecule type" value="Genomic_DNA"/>
</dbReference>
<comment type="subcellular location">
    <subcellularLocation>
        <location evidence="1">Secreted</location>
    </subcellularLocation>
</comment>
<dbReference type="Proteomes" id="UP000682733">
    <property type="component" value="Unassembled WGS sequence"/>
</dbReference>
<dbReference type="InterPro" id="IPR029058">
    <property type="entry name" value="AB_hydrolase_fold"/>
</dbReference>
<proteinExistence type="inferred from homology"/>
<dbReference type="GO" id="GO:0005615">
    <property type="term" value="C:extracellular space"/>
    <property type="evidence" value="ECO:0007669"/>
    <property type="project" value="TreeGrafter"/>
</dbReference>
<dbReference type="EMBL" id="CAJNOK010000698">
    <property type="protein sequence ID" value="CAF0769751.1"/>
    <property type="molecule type" value="Genomic_DNA"/>
</dbReference>
<sequence length="456" mass="53254">MLYFNKFGLYIVIFQYFYLFIICVDYDTYFHIYTKANLNTALTLEWSDTTWNNYKQLRTCKIKLIAHGYAERWNMDFRWDWVKGIKDEVLKYEKEDYCVVAIDWERGAREINYITAIGNADTAGRHLATFINDNKIDIEKIHCIGFSLGAHTCAFASNHYTLITGKKFARITGLDPAGPLLRQVSVDKRLSLDDADFVDCIHTSETFGLQEKSGHMDFLPDGGDSNAEACKKLPKIGNDDNDEQLFELVKNGDKTELRPVSKRTILKHDIRSLNKRFLFKSKTTTLETPIVIDIDLKDLERENLPEKNFIEIIRDKIGIISPIKDVFVKIHGFVGCNHLRAPRYFISSINSCDFRATMCDSWSNYINKRCNDTFQQKYLNDNTYPRMGFHADKSNIYYRKQNAKYYLRTIENPPYCDNSSLQTKKTRTVNKRINFGKKIKKKLSKLLEKKKYPKLF</sequence>
<dbReference type="Pfam" id="PF00151">
    <property type="entry name" value="Lipase"/>
    <property type="match status" value="2"/>
</dbReference>
<dbReference type="Proteomes" id="UP000677228">
    <property type="component" value="Unassembled WGS sequence"/>
</dbReference>